<name>A0A9X2L9K5_9PROT</name>
<protein>
    <recommendedName>
        <fullName evidence="4">Peptidase M56 domain-containing protein</fullName>
    </recommendedName>
</protein>
<evidence type="ECO:0000256" key="3">
    <source>
        <dbReference type="SAM" id="Phobius"/>
    </source>
</evidence>
<comment type="caution">
    <text evidence="5">The sequence shown here is derived from an EMBL/GenBank/DDBJ whole genome shotgun (WGS) entry which is preliminary data.</text>
</comment>
<proteinExistence type="predicted"/>
<dbReference type="RefSeq" id="WP_256619489.1">
    <property type="nucleotide sequence ID" value="NZ_JANIBC010000006.1"/>
</dbReference>
<evidence type="ECO:0000313" key="6">
    <source>
        <dbReference type="Proteomes" id="UP001142610"/>
    </source>
</evidence>
<feature type="coiled-coil region" evidence="1">
    <location>
        <begin position="478"/>
        <end position="539"/>
    </location>
</feature>
<feature type="region of interest" description="Disordered" evidence="2">
    <location>
        <begin position="664"/>
        <end position="685"/>
    </location>
</feature>
<gene>
    <name evidence="5" type="ORF">NOG11_09335</name>
</gene>
<accession>A0A9X2L9K5</accession>
<dbReference type="Pfam" id="PF05569">
    <property type="entry name" value="Peptidase_M56"/>
    <property type="match status" value="1"/>
</dbReference>
<dbReference type="AlphaFoldDB" id="A0A9X2L9K5"/>
<sequence>MTASEVLTHGLEATFWFSLLVLLVLLLRSEVAKRFGPRAAMLLWALPGLRLVAPTLRKTETVVLPPEEHWVKNAVPPEPVALPAADPVPAAELPIRFAEMVPAATANTPSAHDMVVPAVLLTEEPAPVEESAPLLDSVLAAVSTEMVAGLVLCLWFAGAALAVSLCFMRSREWRRTVLAETRETPAAVTTMAEDAAVRARTTKSFTLVSSGAVTTPQLLGLREPILALPTDFEDRYTPAEQEMALLHELTHLKRFDLVVLAASEFAFSLQWFNPLTPRARKALRADQEAACDEAVRSLGVSTKSYAELLLKSARGARPVPALTLDSHLKERIVRMQNPTQGPLKRALFITASCAAALGVAGFTASSTTSITFVQEEEDQPPWERFAAGLEEGEDRSETKSRGENDRVLMVDTGRGDTKVLILEFDENGKLLNEDQLDAFTDETGIEFNVTGAKDGEPRFQFETRGKSIQIERLSASKRAALEAEKNVLHRQAEQRELRDVFIRSLMDEDADADERKARVRMLRKEVEERRAELEGKQEKLHRFHFEFEHEDDEDGKLRRLELRGLQGLEGLKELEKLELLGDGPVRLGFLGEPGEVRGLIIDGDTKLALDEDKVIRFAPRGSSEGFFGSSSEEGKGKPFGWVSSHGDEPSMILLSNPFASVKAPDMAPPTPPAPKAPKAPKLKERKTEEGTWILIPEAPDMSSFEETMEAWGEEMEAWGEKMEEWGEEMEERGELVEDLADDCEDHIDDSDEPTILRARIPGSRDYVRAVCASGGKERLRSEELQRFVQRSNLSSEERRAYRETIKD</sequence>
<keyword evidence="3" id="KW-1133">Transmembrane helix</keyword>
<keyword evidence="3" id="KW-0472">Membrane</keyword>
<evidence type="ECO:0000259" key="4">
    <source>
        <dbReference type="Pfam" id="PF05569"/>
    </source>
</evidence>
<keyword evidence="3" id="KW-0812">Transmembrane</keyword>
<reference evidence="5" key="1">
    <citation type="submission" date="2022-07" db="EMBL/GenBank/DDBJ databases">
        <title>Parvularcula maris sp. nov., an algicidal bacterium isolated from seawater.</title>
        <authorList>
            <person name="Li F."/>
        </authorList>
    </citation>
    <scope>NUCLEOTIDE SEQUENCE</scope>
    <source>
        <strain evidence="5">BGMRC 0090</strain>
    </source>
</reference>
<keyword evidence="6" id="KW-1185">Reference proteome</keyword>
<dbReference type="InterPro" id="IPR052173">
    <property type="entry name" value="Beta-lactam_resp_regulator"/>
</dbReference>
<evidence type="ECO:0000313" key="5">
    <source>
        <dbReference type="EMBL" id="MCQ8185599.1"/>
    </source>
</evidence>
<dbReference type="CDD" id="cd07341">
    <property type="entry name" value="M56_BlaR1_MecR1_like"/>
    <property type="match status" value="1"/>
</dbReference>
<evidence type="ECO:0000256" key="2">
    <source>
        <dbReference type="SAM" id="MobiDB-lite"/>
    </source>
</evidence>
<organism evidence="5 6">
    <name type="scientific">Parvularcula maris</name>
    <dbReference type="NCBI Taxonomy" id="2965077"/>
    <lineage>
        <taxon>Bacteria</taxon>
        <taxon>Pseudomonadati</taxon>
        <taxon>Pseudomonadota</taxon>
        <taxon>Alphaproteobacteria</taxon>
        <taxon>Parvularculales</taxon>
        <taxon>Parvularculaceae</taxon>
        <taxon>Parvularcula</taxon>
    </lineage>
</organism>
<feature type="transmembrane region" description="Helical" evidence="3">
    <location>
        <begin position="6"/>
        <end position="27"/>
    </location>
</feature>
<evidence type="ECO:0000256" key="1">
    <source>
        <dbReference type="SAM" id="Coils"/>
    </source>
</evidence>
<dbReference type="Proteomes" id="UP001142610">
    <property type="component" value="Unassembled WGS sequence"/>
</dbReference>
<feature type="domain" description="Peptidase M56" evidence="4">
    <location>
        <begin position="17"/>
        <end position="332"/>
    </location>
</feature>
<dbReference type="EMBL" id="JANIBC010000006">
    <property type="protein sequence ID" value="MCQ8185599.1"/>
    <property type="molecule type" value="Genomic_DNA"/>
</dbReference>
<feature type="transmembrane region" description="Helical" evidence="3">
    <location>
        <begin position="146"/>
        <end position="168"/>
    </location>
</feature>
<dbReference type="PANTHER" id="PTHR34978">
    <property type="entry name" value="POSSIBLE SENSOR-TRANSDUCER PROTEIN BLAR"/>
    <property type="match status" value="1"/>
</dbReference>
<feature type="compositionally biased region" description="Pro residues" evidence="2">
    <location>
        <begin position="666"/>
        <end position="677"/>
    </location>
</feature>
<dbReference type="PANTHER" id="PTHR34978:SF3">
    <property type="entry name" value="SLR0241 PROTEIN"/>
    <property type="match status" value="1"/>
</dbReference>
<dbReference type="InterPro" id="IPR008756">
    <property type="entry name" value="Peptidase_M56"/>
</dbReference>
<keyword evidence="1" id="KW-0175">Coiled coil</keyword>